<dbReference type="EMBL" id="MU839833">
    <property type="protein sequence ID" value="KAK1755795.1"/>
    <property type="molecule type" value="Genomic_DNA"/>
</dbReference>
<feature type="compositionally biased region" description="Basic residues" evidence="1">
    <location>
        <begin position="290"/>
        <end position="328"/>
    </location>
</feature>
<keyword evidence="3" id="KW-0732">Signal</keyword>
<feature type="transmembrane region" description="Helical" evidence="2">
    <location>
        <begin position="399"/>
        <end position="418"/>
    </location>
</feature>
<keyword evidence="2" id="KW-0812">Transmembrane</keyword>
<evidence type="ECO:0000313" key="4">
    <source>
        <dbReference type="EMBL" id="KAK1755795.1"/>
    </source>
</evidence>
<evidence type="ECO:0000256" key="2">
    <source>
        <dbReference type="SAM" id="Phobius"/>
    </source>
</evidence>
<feature type="compositionally biased region" description="Basic residues" evidence="1">
    <location>
        <begin position="258"/>
        <end position="273"/>
    </location>
</feature>
<feature type="region of interest" description="Disordered" evidence="1">
    <location>
        <begin position="290"/>
        <end position="372"/>
    </location>
</feature>
<keyword evidence="2" id="KW-0472">Membrane</keyword>
<feature type="compositionally biased region" description="Pro residues" evidence="1">
    <location>
        <begin position="330"/>
        <end position="347"/>
    </location>
</feature>
<evidence type="ECO:0000256" key="1">
    <source>
        <dbReference type="SAM" id="MobiDB-lite"/>
    </source>
</evidence>
<accession>A0AAJ0BCJ4</accession>
<proteinExistence type="predicted"/>
<keyword evidence="5" id="KW-1185">Reference proteome</keyword>
<feature type="signal peptide" evidence="3">
    <location>
        <begin position="1"/>
        <end position="20"/>
    </location>
</feature>
<evidence type="ECO:0000313" key="5">
    <source>
        <dbReference type="Proteomes" id="UP001239445"/>
    </source>
</evidence>
<dbReference type="AlphaFoldDB" id="A0AAJ0BCJ4"/>
<keyword evidence="2" id="KW-1133">Transmembrane helix</keyword>
<feature type="region of interest" description="Disordered" evidence="1">
    <location>
        <begin position="235"/>
        <end position="273"/>
    </location>
</feature>
<comment type="caution">
    <text evidence="4">The sequence shown here is derived from an EMBL/GenBank/DDBJ whole genome shotgun (WGS) entry which is preliminary data.</text>
</comment>
<sequence length="533" mass="59082">MRGSSSVGLLLGPALAGALGLRTTQVASADISLAGDEPSSYLNFRLHVFESEDACGPANVTIANEPLPEGGRGSVSLGNGLEALGRWTTSCDGFEQRLVLSLDSVPVKGFDGAQFTITFQQTAPVHISEIAHLESNDESDEVPAGSIRQAIGEELNEDVDQLESLRDMEIDLIHQIHLKQEWLVWMEATERAFLEAVQGDDDAPKCKGLWCAVKGIFDRLTGLGHPRRGRWPHKGCGNHSHGNHTHGNHTFPHPPPWWRHRHGNHTHGNHTHGNHTFPLPPWWRHRHGNHTHGNHTHPPFHRRPPFFCRPHHKHPHKPPHGKPPHGKPPHSGPPHGGPPHGGPPHGGPPHDRPPFFKPPAGFPHNPSQLPIQRAVPHGPAVATYTPAGLHGVFLAAKPFFKVGISVAFFSLLVIALHARCRARRAGVSWAERREARRRACRAKRAALRRRWIAFLDQLRPEESSEDCLEKMGMLEEAALDEKKGLCQEKTEEKEMENDDLEGMTMSEELASFRDAATMVGEMVAAEECRTRRE</sequence>
<evidence type="ECO:0000256" key="3">
    <source>
        <dbReference type="SAM" id="SignalP"/>
    </source>
</evidence>
<organism evidence="4 5">
    <name type="scientific">Echria macrotheca</name>
    <dbReference type="NCBI Taxonomy" id="438768"/>
    <lineage>
        <taxon>Eukaryota</taxon>
        <taxon>Fungi</taxon>
        <taxon>Dikarya</taxon>
        <taxon>Ascomycota</taxon>
        <taxon>Pezizomycotina</taxon>
        <taxon>Sordariomycetes</taxon>
        <taxon>Sordariomycetidae</taxon>
        <taxon>Sordariales</taxon>
        <taxon>Schizotheciaceae</taxon>
        <taxon>Echria</taxon>
    </lineage>
</organism>
<protein>
    <submittedName>
        <fullName evidence="4">Uncharacterized protein</fullName>
    </submittedName>
</protein>
<dbReference type="Proteomes" id="UP001239445">
    <property type="component" value="Unassembled WGS sequence"/>
</dbReference>
<reference evidence="4" key="1">
    <citation type="submission" date="2023-06" db="EMBL/GenBank/DDBJ databases">
        <title>Genome-scale phylogeny and comparative genomics of the fungal order Sordariales.</title>
        <authorList>
            <consortium name="Lawrence Berkeley National Laboratory"/>
            <person name="Hensen N."/>
            <person name="Bonometti L."/>
            <person name="Westerberg I."/>
            <person name="Brannstrom I.O."/>
            <person name="Guillou S."/>
            <person name="Cros-Aarteil S."/>
            <person name="Calhoun S."/>
            <person name="Haridas S."/>
            <person name="Kuo A."/>
            <person name="Mondo S."/>
            <person name="Pangilinan J."/>
            <person name="Riley R."/>
            <person name="Labutti K."/>
            <person name="Andreopoulos B."/>
            <person name="Lipzen A."/>
            <person name="Chen C."/>
            <person name="Yanf M."/>
            <person name="Daum C."/>
            <person name="Ng V."/>
            <person name="Clum A."/>
            <person name="Steindorff A."/>
            <person name="Ohm R."/>
            <person name="Martin F."/>
            <person name="Silar P."/>
            <person name="Natvig D."/>
            <person name="Lalanne C."/>
            <person name="Gautier V."/>
            <person name="Ament-Velasquez S.L."/>
            <person name="Kruys A."/>
            <person name="Hutchinson M.I."/>
            <person name="Powell A.J."/>
            <person name="Barry K."/>
            <person name="Miller A.N."/>
            <person name="Grigoriev I.V."/>
            <person name="Debuchy R."/>
            <person name="Gladieux P."/>
            <person name="Thoren M.H."/>
            <person name="Johannesson H."/>
        </authorList>
    </citation>
    <scope>NUCLEOTIDE SEQUENCE</scope>
    <source>
        <strain evidence="4">PSN4</strain>
    </source>
</reference>
<gene>
    <name evidence="4" type="ORF">QBC47DRAFT_381316</name>
</gene>
<name>A0AAJ0BCJ4_9PEZI</name>
<feature type="chain" id="PRO_5042537785" evidence="3">
    <location>
        <begin position="21"/>
        <end position="533"/>
    </location>
</feature>